<comment type="caution">
    <text evidence="11">The sequence shown here is derived from an EMBL/GenBank/DDBJ whole genome shotgun (WGS) entry which is preliminary data.</text>
</comment>
<evidence type="ECO:0000313" key="11">
    <source>
        <dbReference type="EMBL" id="MFD1912382.1"/>
    </source>
</evidence>
<evidence type="ECO:0000256" key="2">
    <source>
        <dbReference type="ARBA" id="ARBA00022448"/>
    </source>
</evidence>
<keyword evidence="6 11" id="KW-0067">ATP-binding</keyword>
<evidence type="ECO:0000256" key="7">
    <source>
        <dbReference type="ARBA" id="ARBA00023004"/>
    </source>
</evidence>
<keyword evidence="3" id="KW-1003">Cell membrane</keyword>
<evidence type="ECO:0000256" key="9">
    <source>
        <dbReference type="ARBA" id="ARBA00023136"/>
    </source>
</evidence>
<keyword evidence="7" id="KW-0408">Iron</keyword>
<evidence type="ECO:0000313" key="12">
    <source>
        <dbReference type="Proteomes" id="UP001597353"/>
    </source>
</evidence>
<dbReference type="SUPFAM" id="SSF52540">
    <property type="entry name" value="P-loop containing nucleoside triphosphate hydrolases"/>
    <property type="match status" value="1"/>
</dbReference>
<evidence type="ECO:0000256" key="3">
    <source>
        <dbReference type="ARBA" id="ARBA00022475"/>
    </source>
</evidence>
<dbReference type="Gene3D" id="3.40.50.300">
    <property type="entry name" value="P-loop containing nucleotide triphosphate hydrolases"/>
    <property type="match status" value="1"/>
</dbReference>
<evidence type="ECO:0000256" key="6">
    <source>
        <dbReference type="ARBA" id="ARBA00022840"/>
    </source>
</evidence>
<keyword evidence="5" id="KW-0547">Nucleotide-binding</keyword>
<protein>
    <submittedName>
        <fullName evidence="11">ABC transporter ATP-binding protein</fullName>
    </submittedName>
</protein>
<dbReference type="PROSITE" id="PS50893">
    <property type="entry name" value="ABC_TRANSPORTER_2"/>
    <property type="match status" value="1"/>
</dbReference>
<keyword evidence="4" id="KW-0410">Iron transport</keyword>
<keyword evidence="12" id="KW-1185">Reference proteome</keyword>
<proteinExistence type="predicted"/>
<dbReference type="SMART" id="SM00382">
    <property type="entry name" value="AAA"/>
    <property type="match status" value="1"/>
</dbReference>
<sequence length="255" mass="26698">MMLEAQDLRLGFAGKVVIDRLSLRLPAGQMTAIIGPNGCGKSTLLRGLARLLRPMAGRVLLEGCDINALPTRQVARRLALLPQSPIAPEGISVADLVARGRAPWRGPFGLGPADRDAVAHALAVTGLAAHGARPLSALSGGQRQRAWIAMALAQDTPLLLLDEPTTWLDLPHQVELLSLLQRLRAGRGRTVVTVLHDLGLAARFADHVVVVAGGAILAEGPPAEVVTPDTLRAAFGLEAVVIPDPVAGTPLVVPK</sequence>
<reference evidence="12" key="1">
    <citation type="journal article" date="2019" name="Int. J. Syst. Evol. Microbiol.">
        <title>The Global Catalogue of Microorganisms (GCM) 10K type strain sequencing project: providing services to taxonomists for standard genome sequencing and annotation.</title>
        <authorList>
            <consortium name="The Broad Institute Genomics Platform"/>
            <consortium name="The Broad Institute Genome Sequencing Center for Infectious Disease"/>
            <person name="Wu L."/>
            <person name="Ma J."/>
        </authorList>
    </citation>
    <scope>NUCLEOTIDE SEQUENCE [LARGE SCALE GENOMIC DNA]</scope>
    <source>
        <strain evidence="12">CGMCC 4.7242</strain>
    </source>
</reference>
<accession>A0ABW4S726</accession>
<evidence type="ECO:0000259" key="10">
    <source>
        <dbReference type="PROSITE" id="PS50893"/>
    </source>
</evidence>
<keyword evidence="9" id="KW-0472">Membrane</keyword>
<dbReference type="PROSITE" id="PS00211">
    <property type="entry name" value="ABC_TRANSPORTER_1"/>
    <property type="match status" value="1"/>
</dbReference>
<dbReference type="InterPro" id="IPR051535">
    <property type="entry name" value="Siderophore_ABC-ATPase"/>
</dbReference>
<dbReference type="PANTHER" id="PTHR42771">
    <property type="entry name" value="IRON(3+)-HYDROXAMATE IMPORT ATP-BINDING PROTEIN FHUC"/>
    <property type="match status" value="1"/>
</dbReference>
<dbReference type="PANTHER" id="PTHR42771:SF2">
    <property type="entry name" value="IRON(3+)-HYDROXAMATE IMPORT ATP-BINDING PROTEIN FHUC"/>
    <property type="match status" value="1"/>
</dbReference>
<dbReference type="InterPro" id="IPR027417">
    <property type="entry name" value="P-loop_NTPase"/>
</dbReference>
<dbReference type="GO" id="GO:0005524">
    <property type="term" value="F:ATP binding"/>
    <property type="evidence" value="ECO:0007669"/>
    <property type="project" value="UniProtKB-KW"/>
</dbReference>
<dbReference type="EMBL" id="JBHUGH010000006">
    <property type="protein sequence ID" value="MFD1912382.1"/>
    <property type="molecule type" value="Genomic_DNA"/>
</dbReference>
<gene>
    <name evidence="11" type="ORF">ACFSGJ_09155</name>
</gene>
<keyword evidence="8" id="KW-0406">Ion transport</keyword>
<evidence type="ECO:0000256" key="5">
    <source>
        <dbReference type="ARBA" id="ARBA00022741"/>
    </source>
</evidence>
<dbReference type="InterPro" id="IPR003593">
    <property type="entry name" value="AAA+_ATPase"/>
</dbReference>
<evidence type="ECO:0000256" key="4">
    <source>
        <dbReference type="ARBA" id="ARBA00022496"/>
    </source>
</evidence>
<feature type="domain" description="ABC transporter" evidence="10">
    <location>
        <begin position="3"/>
        <end position="238"/>
    </location>
</feature>
<evidence type="ECO:0000256" key="8">
    <source>
        <dbReference type="ARBA" id="ARBA00023065"/>
    </source>
</evidence>
<dbReference type="InterPro" id="IPR003439">
    <property type="entry name" value="ABC_transporter-like_ATP-bd"/>
</dbReference>
<dbReference type="InterPro" id="IPR017871">
    <property type="entry name" value="ABC_transporter-like_CS"/>
</dbReference>
<name>A0ABW4S726_9RHOB</name>
<comment type="subcellular location">
    <subcellularLocation>
        <location evidence="1">Cell membrane</location>
        <topology evidence="1">Peripheral membrane protein</topology>
    </subcellularLocation>
</comment>
<keyword evidence="2" id="KW-0813">Transport</keyword>
<dbReference type="RefSeq" id="WP_390260959.1">
    <property type="nucleotide sequence ID" value="NZ_JBHUGH010000006.1"/>
</dbReference>
<dbReference type="Pfam" id="PF00005">
    <property type="entry name" value="ABC_tran"/>
    <property type="match status" value="1"/>
</dbReference>
<organism evidence="11 12">
    <name type="scientific">Halodurantibacterium flavum</name>
    <dbReference type="NCBI Taxonomy" id="1382802"/>
    <lineage>
        <taxon>Bacteria</taxon>
        <taxon>Pseudomonadati</taxon>
        <taxon>Pseudomonadota</taxon>
        <taxon>Alphaproteobacteria</taxon>
        <taxon>Rhodobacterales</taxon>
        <taxon>Paracoccaceae</taxon>
        <taxon>Halodurantibacterium</taxon>
    </lineage>
</organism>
<evidence type="ECO:0000256" key="1">
    <source>
        <dbReference type="ARBA" id="ARBA00004202"/>
    </source>
</evidence>
<dbReference type="Proteomes" id="UP001597353">
    <property type="component" value="Unassembled WGS sequence"/>
</dbReference>
<dbReference type="CDD" id="cd03214">
    <property type="entry name" value="ABC_Iron-Siderophores_B12_Hemin"/>
    <property type="match status" value="1"/>
</dbReference>